<comment type="caution">
    <text evidence="1">The sequence shown here is derived from an EMBL/GenBank/DDBJ whole genome shotgun (WGS) entry which is preliminary data.</text>
</comment>
<organism evidence="1 2">
    <name type="scientific">Ilyodon furcidens</name>
    <name type="common">goldbreast splitfin</name>
    <dbReference type="NCBI Taxonomy" id="33524"/>
    <lineage>
        <taxon>Eukaryota</taxon>
        <taxon>Metazoa</taxon>
        <taxon>Chordata</taxon>
        <taxon>Craniata</taxon>
        <taxon>Vertebrata</taxon>
        <taxon>Euteleostomi</taxon>
        <taxon>Actinopterygii</taxon>
        <taxon>Neopterygii</taxon>
        <taxon>Teleostei</taxon>
        <taxon>Neoteleostei</taxon>
        <taxon>Acanthomorphata</taxon>
        <taxon>Ovalentaria</taxon>
        <taxon>Atherinomorphae</taxon>
        <taxon>Cyprinodontiformes</taxon>
        <taxon>Goodeidae</taxon>
        <taxon>Ilyodon</taxon>
    </lineage>
</organism>
<sequence>MLAFHKTLKYQLNILHPFDLHAAKTTAGIFQVAGGKPSFQSSTLREGCWWDGGHVSSPLEASHRGQKLMFSRDPKRAFIHHHWESVN</sequence>
<accession>A0ABV0VAP3</accession>
<reference evidence="1 2" key="1">
    <citation type="submission" date="2021-06" db="EMBL/GenBank/DDBJ databases">
        <authorList>
            <person name="Palmer J.M."/>
        </authorList>
    </citation>
    <scope>NUCLEOTIDE SEQUENCE [LARGE SCALE GENOMIC DNA]</scope>
    <source>
        <strain evidence="2">if_2019</strain>
        <tissue evidence="1">Muscle</tissue>
    </source>
</reference>
<dbReference type="EMBL" id="JAHRIQ010104306">
    <property type="protein sequence ID" value="MEQ2254169.1"/>
    <property type="molecule type" value="Genomic_DNA"/>
</dbReference>
<proteinExistence type="predicted"/>
<name>A0ABV0VAP3_9TELE</name>
<dbReference type="Proteomes" id="UP001482620">
    <property type="component" value="Unassembled WGS sequence"/>
</dbReference>
<gene>
    <name evidence="1" type="ORF">ILYODFUR_000883</name>
</gene>
<protein>
    <submittedName>
        <fullName evidence="1">Uncharacterized protein</fullName>
    </submittedName>
</protein>
<keyword evidence="2" id="KW-1185">Reference proteome</keyword>
<evidence type="ECO:0000313" key="1">
    <source>
        <dbReference type="EMBL" id="MEQ2254169.1"/>
    </source>
</evidence>
<evidence type="ECO:0000313" key="2">
    <source>
        <dbReference type="Proteomes" id="UP001482620"/>
    </source>
</evidence>